<keyword evidence="3" id="KW-1185">Reference proteome</keyword>
<organism evidence="2 3">
    <name type="scientific">Trema orientale</name>
    <name type="common">Charcoal tree</name>
    <name type="synonym">Celtis orientalis</name>
    <dbReference type="NCBI Taxonomy" id="63057"/>
    <lineage>
        <taxon>Eukaryota</taxon>
        <taxon>Viridiplantae</taxon>
        <taxon>Streptophyta</taxon>
        <taxon>Embryophyta</taxon>
        <taxon>Tracheophyta</taxon>
        <taxon>Spermatophyta</taxon>
        <taxon>Magnoliopsida</taxon>
        <taxon>eudicotyledons</taxon>
        <taxon>Gunneridae</taxon>
        <taxon>Pentapetalae</taxon>
        <taxon>rosids</taxon>
        <taxon>fabids</taxon>
        <taxon>Rosales</taxon>
        <taxon>Cannabaceae</taxon>
        <taxon>Trema</taxon>
    </lineage>
</organism>
<dbReference type="EMBL" id="JXTC01000061">
    <property type="protein sequence ID" value="PON92883.1"/>
    <property type="molecule type" value="Genomic_DNA"/>
</dbReference>
<feature type="signal peptide" evidence="1">
    <location>
        <begin position="1"/>
        <end position="19"/>
    </location>
</feature>
<evidence type="ECO:0000313" key="3">
    <source>
        <dbReference type="Proteomes" id="UP000237000"/>
    </source>
</evidence>
<dbReference type="InParanoid" id="A0A2P5F507"/>
<protein>
    <submittedName>
        <fullName evidence="2">Uncharacterized protein</fullName>
    </submittedName>
</protein>
<dbReference type="AlphaFoldDB" id="A0A2P5F507"/>
<sequence>MELLFLAAFSALIAPFWHSRLTIFEYKVGITYEQNGLVGFFRI</sequence>
<proteinExistence type="predicted"/>
<evidence type="ECO:0000313" key="2">
    <source>
        <dbReference type="EMBL" id="PON92883.1"/>
    </source>
</evidence>
<feature type="chain" id="PRO_5015166868" evidence="1">
    <location>
        <begin position="20"/>
        <end position="43"/>
    </location>
</feature>
<reference evidence="3" key="1">
    <citation type="submission" date="2016-06" db="EMBL/GenBank/DDBJ databases">
        <title>Parallel loss of symbiosis genes in relatives of nitrogen-fixing non-legume Parasponia.</title>
        <authorList>
            <person name="Van Velzen R."/>
            <person name="Holmer R."/>
            <person name="Bu F."/>
            <person name="Rutten L."/>
            <person name="Van Zeijl A."/>
            <person name="Liu W."/>
            <person name="Santuari L."/>
            <person name="Cao Q."/>
            <person name="Sharma T."/>
            <person name="Shen D."/>
            <person name="Roswanjaya Y."/>
            <person name="Wardhani T."/>
            <person name="Kalhor M.S."/>
            <person name="Jansen J."/>
            <person name="Van den Hoogen J."/>
            <person name="Gungor B."/>
            <person name="Hartog M."/>
            <person name="Hontelez J."/>
            <person name="Verver J."/>
            <person name="Yang W.-C."/>
            <person name="Schijlen E."/>
            <person name="Repin R."/>
            <person name="Schilthuizen M."/>
            <person name="Schranz E."/>
            <person name="Heidstra R."/>
            <person name="Miyata K."/>
            <person name="Fedorova E."/>
            <person name="Kohlen W."/>
            <person name="Bisseling T."/>
            <person name="Smit S."/>
            <person name="Geurts R."/>
        </authorList>
    </citation>
    <scope>NUCLEOTIDE SEQUENCE [LARGE SCALE GENOMIC DNA]</scope>
    <source>
        <strain evidence="3">cv. RG33-2</strain>
    </source>
</reference>
<keyword evidence="1" id="KW-0732">Signal</keyword>
<gene>
    <name evidence="2" type="ORF">TorRG33x02_111620</name>
</gene>
<comment type="caution">
    <text evidence="2">The sequence shown here is derived from an EMBL/GenBank/DDBJ whole genome shotgun (WGS) entry which is preliminary data.</text>
</comment>
<evidence type="ECO:0000256" key="1">
    <source>
        <dbReference type="SAM" id="SignalP"/>
    </source>
</evidence>
<dbReference type="Proteomes" id="UP000237000">
    <property type="component" value="Unassembled WGS sequence"/>
</dbReference>
<accession>A0A2P5F507</accession>
<name>A0A2P5F507_TREOI</name>